<comment type="subcellular location">
    <subcellularLocation>
        <location evidence="1">Cell membrane</location>
        <topology evidence="1">Multi-pass membrane protein</topology>
    </subcellularLocation>
    <subcellularLocation>
        <location evidence="2">Golgi apparatus membrane</location>
        <topology evidence="2">Multi-pass membrane protein</topology>
    </subcellularLocation>
</comment>
<dbReference type="Proteomes" id="UP001632037">
    <property type="component" value="Unassembled WGS sequence"/>
</dbReference>
<feature type="transmembrane region" description="Helical" evidence="13">
    <location>
        <begin position="128"/>
        <end position="149"/>
    </location>
</feature>
<dbReference type="FunFam" id="1.20.1280.290:FF:000004">
    <property type="entry name" value="Sugar transporter SWEET"/>
    <property type="match status" value="1"/>
</dbReference>
<evidence type="ECO:0000256" key="10">
    <source>
        <dbReference type="ARBA" id="ARBA00022989"/>
    </source>
</evidence>
<accession>A0ABD3ERH7</accession>
<dbReference type="EMBL" id="JBIMZQ010000070">
    <property type="protein sequence ID" value="KAL3657058.1"/>
    <property type="molecule type" value="Genomic_DNA"/>
</dbReference>
<evidence type="ECO:0000256" key="11">
    <source>
        <dbReference type="ARBA" id="ARBA00023034"/>
    </source>
</evidence>
<evidence type="ECO:0000256" key="6">
    <source>
        <dbReference type="ARBA" id="ARBA00022475"/>
    </source>
</evidence>
<keyword evidence="12 13" id="KW-0472">Membrane</keyword>
<comment type="similarity">
    <text evidence="3">Belongs to the SWEET sugar transporter family.</text>
</comment>
<name>A0ABD3ERH7_9STRA</name>
<reference evidence="14 15" key="1">
    <citation type="submission" date="2024-09" db="EMBL/GenBank/DDBJ databases">
        <title>Genome sequencing and assembly of Phytophthora oleae, isolate VK10A, causative agent of rot of olive drupes.</title>
        <authorList>
            <person name="Conti Taguali S."/>
            <person name="Riolo M."/>
            <person name="La Spada F."/>
            <person name="Cacciola S.O."/>
            <person name="Dionisio G."/>
        </authorList>
    </citation>
    <scope>NUCLEOTIDE SEQUENCE [LARGE SCALE GENOMIC DNA]</scope>
    <source>
        <strain evidence="14 15">VK10A</strain>
    </source>
</reference>
<dbReference type="Gene3D" id="1.20.1280.290">
    <property type="match status" value="2"/>
</dbReference>
<evidence type="ECO:0000256" key="2">
    <source>
        <dbReference type="ARBA" id="ARBA00004653"/>
    </source>
</evidence>
<evidence type="ECO:0000313" key="14">
    <source>
        <dbReference type="EMBL" id="KAL3657058.1"/>
    </source>
</evidence>
<keyword evidence="8 13" id="KW-0812">Transmembrane</keyword>
<evidence type="ECO:0000256" key="12">
    <source>
        <dbReference type="ARBA" id="ARBA00023136"/>
    </source>
</evidence>
<evidence type="ECO:0000256" key="5">
    <source>
        <dbReference type="ARBA" id="ARBA00022448"/>
    </source>
</evidence>
<dbReference type="PANTHER" id="PTHR10791">
    <property type="entry name" value="RAG1-ACTIVATING PROTEIN 1"/>
    <property type="match status" value="1"/>
</dbReference>
<sequence length="259" mass="28469">MVSAFITTIKILTTIAQVAQRLSPIPDLYHVHKRKDTGVMAFMPLVMMLLCNHVWLLYAYVVKNIFPLFSVCVFGDIVLALYVAIYAKYCPDRAYVTRTFVLGIIPFVLVTAYAILVAVGAINQSRHQLGVVLGYLADATTFALFLSPFEKIKLVIETKSSAAIPVLLCAIIFVNSSLWIVNGIINDDLFIVVPNVVGVMLTAIQLTLYYIYRPGRHISSGGTSDRDLHVVAGLEMGEVSTPKRSGFVVLASPKTPSKE</sequence>
<feature type="transmembrane region" description="Helical" evidence="13">
    <location>
        <begin position="99"/>
        <end position="122"/>
    </location>
</feature>
<keyword evidence="5" id="KW-0813">Transport</keyword>
<dbReference type="PANTHER" id="PTHR10791:SF30">
    <property type="entry name" value="SUGAR TRANSPORTER SWEET1"/>
    <property type="match status" value="1"/>
</dbReference>
<dbReference type="InterPro" id="IPR004316">
    <property type="entry name" value="SWEET_rpt"/>
</dbReference>
<keyword evidence="10 13" id="KW-1133">Transmembrane helix</keyword>
<comment type="caution">
    <text evidence="14">The sequence shown here is derived from an EMBL/GenBank/DDBJ whole genome shotgun (WGS) entry which is preliminary data.</text>
</comment>
<keyword evidence="6" id="KW-1003">Cell membrane</keyword>
<keyword evidence="15" id="KW-1185">Reference proteome</keyword>
<dbReference type="AlphaFoldDB" id="A0ABD3ERH7"/>
<dbReference type="Pfam" id="PF03083">
    <property type="entry name" value="MtN3_slv"/>
    <property type="match status" value="2"/>
</dbReference>
<keyword evidence="9" id="KW-0677">Repeat</keyword>
<dbReference type="GO" id="GO:0005886">
    <property type="term" value="C:plasma membrane"/>
    <property type="evidence" value="ECO:0007669"/>
    <property type="project" value="UniProtKB-SubCell"/>
</dbReference>
<keyword evidence="11" id="KW-0333">Golgi apparatus</keyword>
<dbReference type="GO" id="GO:0000139">
    <property type="term" value="C:Golgi membrane"/>
    <property type="evidence" value="ECO:0007669"/>
    <property type="project" value="UniProtKB-SubCell"/>
</dbReference>
<feature type="transmembrane region" description="Helical" evidence="13">
    <location>
        <begin position="65"/>
        <end position="87"/>
    </location>
</feature>
<feature type="transmembrane region" description="Helical" evidence="13">
    <location>
        <begin position="161"/>
        <end position="185"/>
    </location>
</feature>
<evidence type="ECO:0000313" key="15">
    <source>
        <dbReference type="Proteomes" id="UP001632037"/>
    </source>
</evidence>
<proteinExistence type="inferred from homology"/>
<organism evidence="14 15">
    <name type="scientific">Phytophthora oleae</name>
    <dbReference type="NCBI Taxonomy" id="2107226"/>
    <lineage>
        <taxon>Eukaryota</taxon>
        <taxon>Sar</taxon>
        <taxon>Stramenopiles</taxon>
        <taxon>Oomycota</taxon>
        <taxon>Peronosporomycetes</taxon>
        <taxon>Peronosporales</taxon>
        <taxon>Peronosporaceae</taxon>
        <taxon>Phytophthora</taxon>
    </lineage>
</organism>
<evidence type="ECO:0000256" key="8">
    <source>
        <dbReference type="ARBA" id="ARBA00022692"/>
    </source>
</evidence>
<evidence type="ECO:0000256" key="13">
    <source>
        <dbReference type="SAM" id="Phobius"/>
    </source>
</evidence>
<gene>
    <name evidence="14" type="ORF">V7S43_018105</name>
</gene>
<evidence type="ECO:0000256" key="1">
    <source>
        <dbReference type="ARBA" id="ARBA00004651"/>
    </source>
</evidence>
<evidence type="ECO:0000256" key="3">
    <source>
        <dbReference type="ARBA" id="ARBA00007809"/>
    </source>
</evidence>
<evidence type="ECO:0000256" key="9">
    <source>
        <dbReference type="ARBA" id="ARBA00022737"/>
    </source>
</evidence>
<evidence type="ECO:0000256" key="7">
    <source>
        <dbReference type="ARBA" id="ARBA00022597"/>
    </source>
</evidence>
<evidence type="ECO:0000256" key="4">
    <source>
        <dbReference type="ARBA" id="ARBA00021741"/>
    </source>
</evidence>
<feature type="transmembrane region" description="Helical" evidence="13">
    <location>
        <begin position="39"/>
        <end position="59"/>
    </location>
</feature>
<dbReference type="FunFam" id="1.20.1280.290:FF:000007">
    <property type="entry name" value="Bidirectional sugar transporter SWEET7"/>
    <property type="match status" value="1"/>
</dbReference>
<feature type="transmembrane region" description="Helical" evidence="13">
    <location>
        <begin position="191"/>
        <end position="212"/>
    </location>
</feature>
<dbReference type="InterPro" id="IPR047664">
    <property type="entry name" value="SWEET"/>
</dbReference>
<protein>
    <recommendedName>
        <fullName evidence="4">Sugar transporter SWEET1</fullName>
    </recommendedName>
</protein>
<keyword evidence="7" id="KW-0762">Sugar transport</keyword>